<comment type="caution">
    <text evidence="2">The sequence shown here is derived from an EMBL/GenBank/DDBJ whole genome shotgun (WGS) entry which is preliminary data.</text>
</comment>
<keyword evidence="1" id="KW-0812">Transmembrane</keyword>
<name>A0ABW4B210_9GAMM</name>
<accession>A0ABW4B210</accession>
<keyword evidence="3" id="KW-1185">Reference proteome</keyword>
<keyword evidence="1" id="KW-1133">Transmembrane helix</keyword>
<proteinExistence type="predicted"/>
<evidence type="ECO:0000313" key="3">
    <source>
        <dbReference type="Proteomes" id="UP001597059"/>
    </source>
</evidence>
<evidence type="ECO:0000256" key="1">
    <source>
        <dbReference type="SAM" id="Phobius"/>
    </source>
</evidence>
<organism evidence="2 3">
    <name type="scientific">Rhodanobacter aciditrophus</name>
    <dbReference type="NCBI Taxonomy" id="1623218"/>
    <lineage>
        <taxon>Bacteria</taxon>
        <taxon>Pseudomonadati</taxon>
        <taxon>Pseudomonadota</taxon>
        <taxon>Gammaproteobacteria</taxon>
        <taxon>Lysobacterales</taxon>
        <taxon>Rhodanobacteraceae</taxon>
        <taxon>Rhodanobacter</taxon>
    </lineage>
</organism>
<keyword evidence="1" id="KW-0472">Membrane</keyword>
<dbReference type="Proteomes" id="UP001597059">
    <property type="component" value="Unassembled WGS sequence"/>
</dbReference>
<dbReference type="RefSeq" id="WP_377367008.1">
    <property type="nucleotide sequence ID" value="NZ_JBHTMN010000011.1"/>
</dbReference>
<evidence type="ECO:0000313" key="2">
    <source>
        <dbReference type="EMBL" id="MFD1383593.1"/>
    </source>
</evidence>
<dbReference type="EMBL" id="JBHTMN010000011">
    <property type="protein sequence ID" value="MFD1383593.1"/>
    <property type="molecule type" value="Genomic_DNA"/>
</dbReference>
<reference evidence="3" key="1">
    <citation type="journal article" date="2019" name="Int. J. Syst. Evol. Microbiol.">
        <title>The Global Catalogue of Microorganisms (GCM) 10K type strain sequencing project: providing services to taxonomists for standard genome sequencing and annotation.</title>
        <authorList>
            <consortium name="The Broad Institute Genomics Platform"/>
            <consortium name="The Broad Institute Genome Sequencing Center for Infectious Disease"/>
            <person name="Wu L."/>
            <person name="Ma J."/>
        </authorList>
    </citation>
    <scope>NUCLEOTIDE SEQUENCE [LARGE SCALE GENOMIC DNA]</scope>
    <source>
        <strain evidence="3">JCM 30774</strain>
    </source>
</reference>
<feature type="transmembrane region" description="Helical" evidence="1">
    <location>
        <begin position="54"/>
        <end position="87"/>
    </location>
</feature>
<protein>
    <submittedName>
        <fullName evidence="2">Uncharacterized protein</fullName>
    </submittedName>
</protein>
<gene>
    <name evidence="2" type="ORF">ACFQ45_09455</name>
</gene>
<sequence length="91" mass="10496">MLTNYLTFYGQLIAAAFMPGWYQKEFIDTKHATHHAHYRRTTEKYRGRRKIVRTLWTGTGILVLAFPTPPIMVGALLFSTCLSFAILDETE</sequence>